<proteinExistence type="predicted"/>
<dbReference type="AlphaFoldDB" id="A0A9D4JWF5"/>
<reference evidence="1" key="2">
    <citation type="submission" date="2020-11" db="EMBL/GenBank/DDBJ databases">
        <authorList>
            <person name="McCartney M.A."/>
            <person name="Auch B."/>
            <person name="Kono T."/>
            <person name="Mallez S."/>
            <person name="Becker A."/>
            <person name="Gohl D.M."/>
            <person name="Silverstein K.A.T."/>
            <person name="Koren S."/>
            <person name="Bechman K.B."/>
            <person name="Herman A."/>
            <person name="Abrahante J.E."/>
            <person name="Garbe J."/>
        </authorList>
    </citation>
    <scope>NUCLEOTIDE SEQUENCE</scope>
    <source>
        <strain evidence="1">Duluth1</strain>
        <tissue evidence="1">Whole animal</tissue>
    </source>
</reference>
<reference evidence="1" key="1">
    <citation type="journal article" date="2019" name="bioRxiv">
        <title>The Genome of the Zebra Mussel, Dreissena polymorpha: A Resource for Invasive Species Research.</title>
        <authorList>
            <person name="McCartney M.A."/>
            <person name="Auch B."/>
            <person name="Kono T."/>
            <person name="Mallez S."/>
            <person name="Zhang Y."/>
            <person name="Obille A."/>
            <person name="Becker A."/>
            <person name="Abrahante J.E."/>
            <person name="Garbe J."/>
            <person name="Badalamenti J.P."/>
            <person name="Herman A."/>
            <person name="Mangelson H."/>
            <person name="Liachko I."/>
            <person name="Sullivan S."/>
            <person name="Sone E.D."/>
            <person name="Koren S."/>
            <person name="Silverstein K.A.T."/>
            <person name="Beckman K.B."/>
            <person name="Gohl D.M."/>
        </authorList>
    </citation>
    <scope>NUCLEOTIDE SEQUENCE</scope>
    <source>
        <strain evidence="1">Duluth1</strain>
        <tissue evidence="1">Whole animal</tissue>
    </source>
</reference>
<evidence type="ECO:0000313" key="2">
    <source>
        <dbReference type="Proteomes" id="UP000828390"/>
    </source>
</evidence>
<organism evidence="1 2">
    <name type="scientific">Dreissena polymorpha</name>
    <name type="common">Zebra mussel</name>
    <name type="synonym">Mytilus polymorpha</name>
    <dbReference type="NCBI Taxonomy" id="45954"/>
    <lineage>
        <taxon>Eukaryota</taxon>
        <taxon>Metazoa</taxon>
        <taxon>Spiralia</taxon>
        <taxon>Lophotrochozoa</taxon>
        <taxon>Mollusca</taxon>
        <taxon>Bivalvia</taxon>
        <taxon>Autobranchia</taxon>
        <taxon>Heteroconchia</taxon>
        <taxon>Euheterodonta</taxon>
        <taxon>Imparidentia</taxon>
        <taxon>Neoheterodontei</taxon>
        <taxon>Myida</taxon>
        <taxon>Dreissenoidea</taxon>
        <taxon>Dreissenidae</taxon>
        <taxon>Dreissena</taxon>
    </lineage>
</organism>
<dbReference type="EMBL" id="JAIWYP010000005">
    <property type="protein sequence ID" value="KAH3826536.1"/>
    <property type="molecule type" value="Genomic_DNA"/>
</dbReference>
<evidence type="ECO:0000313" key="1">
    <source>
        <dbReference type="EMBL" id="KAH3826536.1"/>
    </source>
</evidence>
<comment type="caution">
    <text evidence="1">The sequence shown here is derived from an EMBL/GenBank/DDBJ whole genome shotgun (WGS) entry which is preliminary data.</text>
</comment>
<gene>
    <name evidence="1" type="ORF">DPMN_128442</name>
</gene>
<name>A0A9D4JWF5_DREPO</name>
<accession>A0A9D4JWF5</accession>
<keyword evidence="2" id="KW-1185">Reference proteome</keyword>
<protein>
    <submittedName>
        <fullName evidence="1">Uncharacterized protein</fullName>
    </submittedName>
</protein>
<sequence length="233" mass="26201">MRSSIELFGHENMAMHDIVDNECHCQTVAYIPRITKSSVQYAVSVPTGNYSYAFTPYNRSLESNNEASALENKSKGLFKSGLKLSYDEEDKWHPYFRLRPFVEPVIGAAANEFRTDDTLCVANSKTDVAPKNTELPIHIFNHIKLKQGTTECDGDSGVLCSDEYSHISIMDDTTSGKSRYYNIVNIQRARTESVDNYCHVGPLYLDLDGYVEEHNSGFNSTVVECAIVTLLLF</sequence>
<dbReference type="Proteomes" id="UP000828390">
    <property type="component" value="Unassembled WGS sequence"/>
</dbReference>